<dbReference type="Gene3D" id="3.20.20.450">
    <property type="entry name" value="EAL domain"/>
    <property type="match status" value="1"/>
</dbReference>
<dbReference type="EMBL" id="BSUZ01000001">
    <property type="protein sequence ID" value="GMA87448.1"/>
    <property type="molecule type" value="Genomic_DNA"/>
</dbReference>
<name>A0ABQ6JGY1_9ACTN</name>
<comment type="caution">
    <text evidence="3">The sequence shown here is derived from an EMBL/GenBank/DDBJ whole genome shotgun (WGS) entry which is preliminary data.</text>
</comment>
<evidence type="ECO:0000259" key="2">
    <source>
        <dbReference type="PROSITE" id="PS50883"/>
    </source>
</evidence>
<evidence type="ECO:0000256" key="1">
    <source>
        <dbReference type="SAM" id="MobiDB-lite"/>
    </source>
</evidence>
<evidence type="ECO:0000313" key="3">
    <source>
        <dbReference type="EMBL" id="GMA87448.1"/>
    </source>
</evidence>
<reference evidence="4" key="1">
    <citation type="journal article" date="2019" name="Int. J. Syst. Evol. Microbiol.">
        <title>The Global Catalogue of Microorganisms (GCM) 10K type strain sequencing project: providing services to taxonomists for standard genome sequencing and annotation.</title>
        <authorList>
            <consortium name="The Broad Institute Genomics Platform"/>
            <consortium name="The Broad Institute Genome Sequencing Center for Infectious Disease"/>
            <person name="Wu L."/>
            <person name="Ma J."/>
        </authorList>
    </citation>
    <scope>NUCLEOTIDE SEQUENCE [LARGE SCALE GENOMIC DNA]</scope>
    <source>
        <strain evidence="4">NBRC 108730</strain>
    </source>
</reference>
<organism evidence="3 4">
    <name type="scientific">Angustibacter aerolatus</name>
    <dbReference type="NCBI Taxonomy" id="1162965"/>
    <lineage>
        <taxon>Bacteria</taxon>
        <taxon>Bacillati</taxon>
        <taxon>Actinomycetota</taxon>
        <taxon>Actinomycetes</taxon>
        <taxon>Kineosporiales</taxon>
        <taxon>Kineosporiaceae</taxon>
    </lineage>
</organism>
<gene>
    <name evidence="3" type="ORF">GCM10025868_26980</name>
</gene>
<feature type="region of interest" description="Disordered" evidence="1">
    <location>
        <begin position="108"/>
        <end position="180"/>
    </location>
</feature>
<keyword evidence="4" id="KW-1185">Reference proteome</keyword>
<protein>
    <recommendedName>
        <fullName evidence="2">EAL domain-containing protein</fullName>
    </recommendedName>
</protein>
<dbReference type="PROSITE" id="PS50883">
    <property type="entry name" value="EAL"/>
    <property type="match status" value="1"/>
</dbReference>
<feature type="domain" description="EAL" evidence="2">
    <location>
        <begin position="1"/>
        <end position="166"/>
    </location>
</feature>
<dbReference type="InterPro" id="IPR035919">
    <property type="entry name" value="EAL_sf"/>
</dbReference>
<dbReference type="PANTHER" id="PTHR33121">
    <property type="entry name" value="CYCLIC DI-GMP PHOSPHODIESTERASE PDEF"/>
    <property type="match status" value="1"/>
</dbReference>
<dbReference type="InterPro" id="IPR001633">
    <property type="entry name" value="EAL_dom"/>
</dbReference>
<dbReference type="SUPFAM" id="SSF141868">
    <property type="entry name" value="EAL domain-like"/>
    <property type="match status" value="1"/>
</dbReference>
<proteinExistence type="predicted"/>
<feature type="compositionally biased region" description="Basic and acidic residues" evidence="1">
    <location>
        <begin position="120"/>
        <end position="142"/>
    </location>
</feature>
<dbReference type="Proteomes" id="UP001157017">
    <property type="component" value="Unassembled WGS sequence"/>
</dbReference>
<sequence>MTLSVNVSARTMGQPGFDDFVLEVVREHHLAPDSLKLELTETSLLPGGSAAQDTMRRLAAFGIQTGVDDFGTGYSALSYLHDLPVGFIKVDRAFVSRLDGSPQASAVVRSVVEPGPRARLPGDRRGRRDPPAGRHPARDGVRPRPGLAVRAPGSHDRAARRRPGADASLTATPARLRWGA</sequence>
<dbReference type="SMART" id="SM00052">
    <property type="entry name" value="EAL"/>
    <property type="match status" value="1"/>
</dbReference>
<dbReference type="Pfam" id="PF00563">
    <property type="entry name" value="EAL"/>
    <property type="match status" value="1"/>
</dbReference>
<accession>A0ABQ6JGY1</accession>
<dbReference type="PANTHER" id="PTHR33121:SF70">
    <property type="entry name" value="SIGNALING PROTEIN YKOW"/>
    <property type="match status" value="1"/>
</dbReference>
<dbReference type="InterPro" id="IPR050706">
    <property type="entry name" value="Cyclic-di-GMP_PDE-like"/>
</dbReference>
<evidence type="ECO:0000313" key="4">
    <source>
        <dbReference type="Proteomes" id="UP001157017"/>
    </source>
</evidence>
<dbReference type="CDD" id="cd01948">
    <property type="entry name" value="EAL"/>
    <property type="match status" value="1"/>
</dbReference>